<evidence type="ECO:0000313" key="3">
    <source>
        <dbReference type="Proteomes" id="UP001164929"/>
    </source>
</evidence>
<dbReference type="EMBL" id="JAQIZT010000017">
    <property type="protein sequence ID" value="KAJ6959563.1"/>
    <property type="molecule type" value="Genomic_DNA"/>
</dbReference>
<reference evidence="2" key="1">
    <citation type="journal article" date="2023" name="Mol. Ecol. Resour.">
        <title>Chromosome-level genome assembly of a triploid poplar Populus alba 'Berolinensis'.</title>
        <authorList>
            <person name="Chen S."/>
            <person name="Yu Y."/>
            <person name="Wang X."/>
            <person name="Wang S."/>
            <person name="Zhang T."/>
            <person name="Zhou Y."/>
            <person name="He R."/>
            <person name="Meng N."/>
            <person name="Wang Y."/>
            <person name="Liu W."/>
            <person name="Liu Z."/>
            <person name="Liu J."/>
            <person name="Guo Q."/>
            <person name="Huang H."/>
            <person name="Sederoff R.R."/>
            <person name="Wang G."/>
            <person name="Qu G."/>
            <person name="Chen S."/>
        </authorList>
    </citation>
    <scope>NUCLEOTIDE SEQUENCE</scope>
    <source>
        <strain evidence="2">SC-2020</strain>
    </source>
</reference>
<dbReference type="Proteomes" id="UP001164929">
    <property type="component" value="Chromosome 17"/>
</dbReference>
<name>A0AAD6PSG8_9ROSI</name>
<dbReference type="AlphaFoldDB" id="A0AAD6PSG8"/>
<sequence length="182" mass="20627">MQQNKKLKKDVDFPIEKQGTSDEKLMSKMHKFNSMNARISGMKILKSSQSKAPIVFAHNPDNLSFVFHAIHAETEATQLPANQAKTKKTAENRRQHQLIHAGTKGPRRFSSSMQRQTPAIHAKTQNFKLSLLQNKSQNIPSAHPSNNVDSIQPRAKEPTATHKLFHARMWKSSTNHAEKKET</sequence>
<organism evidence="2 3">
    <name type="scientific">Populus alba x Populus x berolinensis</name>
    <dbReference type="NCBI Taxonomy" id="444605"/>
    <lineage>
        <taxon>Eukaryota</taxon>
        <taxon>Viridiplantae</taxon>
        <taxon>Streptophyta</taxon>
        <taxon>Embryophyta</taxon>
        <taxon>Tracheophyta</taxon>
        <taxon>Spermatophyta</taxon>
        <taxon>Magnoliopsida</taxon>
        <taxon>eudicotyledons</taxon>
        <taxon>Gunneridae</taxon>
        <taxon>Pentapetalae</taxon>
        <taxon>rosids</taxon>
        <taxon>fabids</taxon>
        <taxon>Malpighiales</taxon>
        <taxon>Salicaceae</taxon>
        <taxon>Saliceae</taxon>
        <taxon>Populus</taxon>
    </lineage>
</organism>
<feature type="region of interest" description="Disordered" evidence="1">
    <location>
        <begin position="1"/>
        <end position="22"/>
    </location>
</feature>
<feature type="compositionally biased region" description="Polar residues" evidence="1">
    <location>
        <begin position="137"/>
        <end position="150"/>
    </location>
</feature>
<accession>A0AAD6PSG8</accession>
<evidence type="ECO:0000313" key="2">
    <source>
        <dbReference type="EMBL" id="KAJ6959563.1"/>
    </source>
</evidence>
<gene>
    <name evidence="2" type="ORF">NC653_037801</name>
</gene>
<proteinExistence type="predicted"/>
<feature type="compositionally biased region" description="Basic and acidic residues" evidence="1">
    <location>
        <begin position="9"/>
        <end position="22"/>
    </location>
</feature>
<protein>
    <submittedName>
        <fullName evidence="2">Uncharacterized protein</fullName>
    </submittedName>
</protein>
<feature type="region of interest" description="Disordered" evidence="1">
    <location>
        <begin position="137"/>
        <end position="182"/>
    </location>
</feature>
<evidence type="ECO:0000256" key="1">
    <source>
        <dbReference type="SAM" id="MobiDB-lite"/>
    </source>
</evidence>
<comment type="caution">
    <text evidence="2">The sequence shown here is derived from an EMBL/GenBank/DDBJ whole genome shotgun (WGS) entry which is preliminary data.</text>
</comment>
<keyword evidence="3" id="KW-1185">Reference proteome</keyword>